<dbReference type="AlphaFoldDB" id="A0A1M4X8R5"/>
<name>A0A1M4X8R5_9ACTN</name>
<dbReference type="STRING" id="1121881.SAMN02745225_01943"/>
<keyword evidence="3" id="KW-1185">Reference proteome</keyword>
<organism evidence="2 3">
    <name type="scientific">Ferrithrix thermotolerans DSM 19514</name>
    <dbReference type="NCBI Taxonomy" id="1121881"/>
    <lineage>
        <taxon>Bacteria</taxon>
        <taxon>Bacillati</taxon>
        <taxon>Actinomycetota</taxon>
        <taxon>Acidimicrobiia</taxon>
        <taxon>Acidimicrobiales</taxon>
        <taxon>Acidimicrobiaceae</taxon>
        <taxon>Ferrithrix</taxon>
    </lineage>
</organism>
<feature type="region of interest" description="Disordered" evidence="1">
    <location>
        <begin position="27"/>
        <end position="49"/>
    </location>
</feature>
<evidence type="ECO:0000313" key="3">
    <source>
        <dbReference type="Proteomes" id="UP000184295"/>
    </source>
</evidence>
<reference evidence="3" key="1">
    <citation type="submission" date="2016-11" db="EMBL/GenBank/DDBJ databases">
        <authorList>
            <person name="Varghese N."/>
            <person name="Submissions S."/>
        </authorList>
    </citation>
    <scope>NUCLEOTIDE SEQUENCE [LARGE SCALE GENOMIC DNA]</scope>
    <source>
        <strain evidence="3">DSM 19514</strain>
    </source>
</reference>
<dbReference type="EMBL" id="FQUL01000035">
    <property type="protein sequence ID" value="SHE89890.1"/>
    <property type="molecule type" value="Genomic_DNA"/>
</dbReference>
<sequence length="67" mass="7554">MVSGVTMCTDADGFIARQRQHWETTLETNPQMNGDDPNKPGRYGGSRFIGGKPPQYLILERVRDVML</sequence>
<evidence type="ECO:0000313" key="2">
    <source>
        <dbReference type="EMBL" id="SHE89890.1"/>
    </source>
</evidence>
<protein>
    <submittedName>
        <fullName evidence="2">Uncharacterized protein</fullName>
    </submittedName>
</protein>
<dbReference type="Proteomes" id="UP000184295">
    <property type="component" value="Unassembled WGS sequence"/>
</dbReference>
<proteinExistence type="predicted"/>
<evidence type="ECO:0000256" key="1">
    <source>
        <dbReference type="SAM" id="MobiDB-lite"/>
    </source>
</evidence>
<gene>
    <name evidence="2" type="ORF">SAMN02745225_01943</name>
</gene>
<accession>A0A1M4X8R5</accession>